<dbReference type="InterPro" id="IPR057204">
    <property type="entry name" value="DUF7882"/>
</dbReference>
<evidence type="ECO:0000313" key="3">
    <source>
        <dbReference type="EMBL" id="SFN49205.1"/>
    </source>
</evidence>
<proteinExistence type="predicted"/>
<keyword evidence="4" id="KW-1185">Reference proteome</keyword>
<dbReference type="EMBL" id="FOVM01000002">
    <property type="protein sequence ID" value="SFN49205.1"/>
    <property type="molecule type" value="Genomic_DNA"/>
</dbReference>
<dbReference type="Proteomes" id="UP000198867">
    <property type="component" value="Unassembled WGS sequence"/>
</dbReference>
<evidence type="ECO:0000313" key="4">
    <source>
        <dbReference type="Proteomes" id="UP000198867"/>
    </source>
</evidence>
<protein>
    <recommendedName>
        <fullName evidence="2">DUF7882 domain-containing protein</fullName>
    </recommendedName>
</protein>
<evidence type="ECO:0000256" key="1">
    <source>
        <dbReference type="SAM" id="MobiDB-lite"/>
    </source>
</evidence>
<organism evidence="3 4">
    <name type="scientific">Mycetocola miduiensis</name>
    <dbReference type="NCBI Taxonomy" id="995034"/>
    <lineage>
        <taxon>Bacteria</taxon>
        <taxon>Bacillati</taxon>
        <taxon>Actinomycetota</taxon>
        <taxon>Actinomycetes</taxon>
        <taxon>Micrococcales</taxon>
        <taxon>Microbacteriaceae</taxon>
        <taxon>Mycetocola</taxon>
    </lineage>
</organism>
<feature type="domain" description="DUF7882" evidence="2">
    <location>
        <begin position="1"/>
        <end position="93"/>
    </location>
</feature>
<sequence>MGTLTYDGVVVEFDDRLLAHLQIVIVQKLRCGESFLLSWKDAVSIGNGRSSVWLHPSIPLYFKFWGSRPPTINRQWIAELTASANSAHGLVVFGEDGSHQPTAGRGGEPNAPHGNGGPDEKPLAEPRPTEQLHAP</sequence>
<evidence type="ECO:0000259" key="2">
    <source>
        <dbReference type="Pfam" id="PF25355"/>
    </source>
</evidence>
<feature type="region of interest" description="Disordered" evidence="1">
    <location>
        <begin position="91"/>
        <end position="135"/>
    </location>
</feature>
<feature type="compositionally biased region" description="Basic and acidic residues" evidence="1">
    <location>
        <begin position="118"/>
        <end position="135"/>
    </location>
</feature>
<dbReference type="STRING" id="995034.SAMN05216219_0789"/>
<name>A0A1I4ZG02_9MICO</name>
<accession>A0A1I4ZG02</accession>
<dbReference type="Pfam" id="PF25355">
    <property type="entry name" value="DUF7882"/>
    <property type="match status" value="1"/>
</dbReference>
<reference evidence="4" key="1">
    <citation type="submission" date="2016-10" db="EMBL/GenBank/DDBJ databases">
        <authorList>
            <person name="Varghese N."/>
            <person name="Submissions S."/>
        </authorList>
    </citation>
    <scope>NUCLEOTIDE SEQUENCE [LARGE SCALE GENOMIC DNA]</scope>
    <source>
        <strain evidence="4">CGMCC 1.11101</strain>
    </source>
</reference>
<dbReference type="AlphaFoldDB" id="A0A1I4ZG02"/>
<gene>
    <name evidence="3" type="ORF">SAMN05216219_0789</name>
</gene>
<dbReference type="RefSeq" id="WP_245762374.1">
    <property type="nucleotide sequence ID" value="NZ_FOVM01000002.1"/>
</dbReference>